<keyword evidence="1" id="KW-1133">Transmembrane helix</keyword>
<evidence type="ECO:0000313" key="2">
    <source>
        <dbReference type="EMBL" id="MCU0104907.1"/>
    </source>
</evidence>
<comment type="caution">
    <text evidence="2">The sequence shown here is derived from an EMBL/GenBank/DDBJ whole genome shotgun (WGS) entry which is preliminary data.</text>
</comment>
<keyword evidence="1" id="KW-0812">Transmembrane</keyword>
<proteinExistence type="predicted"/>
<sequence length="218" mass="24695">MNLLKLMLFSVIFILCLFIPILTPIALIASVSFFKSFLEKGEADLFETLRGIDMTADRYLRLLITSLLQMVVVAAGFFLFFIPGIYFAFALAPLFYLITLNPEITTSEAFKQSFEVMNGNKINLFLLRLLGLLVPMILSLVIAIIGRFLPVIGGLFGFIYMLITPLIFAEIMIVDMMFFREITSPKKIDEEPHKVVKLPKAIEIDKEPNEEETNPTAK</sequence>
<keyword evidence="3" id="KW-1185">Reference proteome</keyword>
<dbReference type="PANTHER" id="PTHR40076">
    <property type="entry name" value="MEMBRANE PROTEIN-RELATED"/>
    <property type="match status" value="1"/>
</dbReference>
<protein>
    <submittedName>
        <fullName evidence="2">DUF975 family protein</fullName>
    </submittedName>
</protein>
<dbReference type="PANTHER" id="PTHR40076:SF1">
    <property type="entry name" value="MEMBRANE PROTEIN"/>
    <property type="match status" value="1"/>
</dbReference>
<dbReference type="RefSeq" id="WP_262096163.1">
    <property type="nucleotide sequence ID" value="NZ_JAOEGN010000007.1"/>
</dbReference>
<feature type="transmembrane region" description="Helical" evidence="1">
    <location>
        <begin position="125"/>
        <end position="149"/>
    </location>
</feature>
<feature type="transmembrane region" description="Helical" evidence="1">
    <location>
        <begin position="6"/>
        <end position="38"/>
    </location>
</feature>
<gene>
    <name evidence="2" type="ORF">N7603_04480</name>
</gene>
<feature type="transmembrane region" description="Helical" evidence="1">
    <location>
        <begin position="59"/>
        <end position="79"/>
    </location>
</feature>
<evidence type="ECO:0000313" key="3">
    <source>
        <dbReference type="Proteomes" id="UP001209076"/>
    </source>
</evidence>
<reference evidence="3" key="1">
    <citation type="submission" date="2023-07" db="EMBL/GenBank/DDBJ databases">
        <title>Novel Mycoplasma species identified in domestic and wild animals.</title>
        <authorList>
            <person name="Volokhov D.V."/>
            <person name="Furtak V.A."/>
            <person name="Zagorodnyaya T.A."/>
        </authorList>
    </citation>
    <scope>NUCLEOTIDE SEQUENCE [LARGE SCALE GENOMIC DNA]</scope>
    <source>
        <strain evidence="3">92-19</strain>
    </source>
</reference>
<dbReference type="Proteomes" id="UP001209076">
    <property type="component" value="Unassembled WGS sequence"/>
</dbReference>
<dbReference type="InterPro" id="IPR010380">
    <property type="entry name" value="DUF975"/>
</dbReference>
<dbReference type="EMBL" id="JAOEGN010000007">
    <property type="protein sequence ID" value="MCU0104907.1"/>
    <property type="molecule type" value="Genomic_DNA"/>
</dbReference>
<dbReference type="Pfam" id="PF06161">
    <property type="entry name" value="DUF975"/>
    <property type="match status" value="1"/>
</dbReference>
<evidence type="ECO:0000256" key="1">
    <source>
        <dbReference type="SAM" id="Phobius"/>
    </source>
</evidence>
<organism evidence="2 3">
    <name type="scientific">Paracholeplasma vituli</name>
    <dbReference type="NCBI Taxonomy" id="69473"/>
    <lineage>
        <taxon>Bacteria</taxon>
        <taxon>Bacillati</taxon>
        <taxon>Mycoplasmatota</taxon>
        <taxon>Mollicutes</taxon>
        <taxon>Acholeplasmatales</taxon>
        <taxon>Acholeplasmataceae</taxon>
        <taxon>Paracholeplasma</taxon>
    </lineage>
</organism>
<keyword evidence="1" id="KW-0472">Membrane</keyword>
<accession>A0ABT2PVE8</accession>
<name>A0ABT2PVE8_9MOLU</name>
<feature type="transmembrane region" description="Helical" evidence="1">
    <location>
        <begin position="155"/>
        <end position="178"/>
    </location>
</feature>